<proteinExistence type="predicted"/>
<organism evidence="5 6">
    <name type="scientific">Bacillus badius</name>
    <dbReference type="NCBI Taxonomy" id="1455"/>
    <lineage>
        <taxon>Bacteria</taxon>
        <taxon>Bacillati</taxon>
        <taxon>Bacillota</taxon>
        <taxon>Bacilli</taxon>
        <taxon>Bacillales</taxon>
        <taxon>Bacillaceae</taxon>
        <taxon>Pseudobacillus</taxon>
    </lineage>
</organism>
<evidence type="ECO:0000313" key="6">
    <source>
        <dbReference type="Proteomes" id="UP000031982"/>
    </source>
</evidence>
<name>A0ABR5ATS1_BACBA</name>
<feature type="domain" description="YvbJ-like NTF2-like" evidence="4">
    <location>
        <begin position="214"/>
        <end position="338"/>
    </location>
</feature>
<comment type="caution">
    <text evidence="5">The sequence shown here is derived from an EMBL/GenBank/DDBJ whole genome shotgun (WGS) entry which is preliminary data.</text>
</comment>
<evidence type="ECO:0000259" key="3">
    <source>
        <dbReference type="Pfam" id="PF22813"/>
    </source>
</evidence>
<feature type="region of interest" description="Disordered" evidence="1">
    <location>
        <begin position="360"/>
        <end position="379"/>
    </location>
</feature>
<feature type="domain" description="TcaA second" evidence="3">
    <location>
        <begin position="31"/>
        <end position="124"/>
    </location>
</feature>
<dbReference type="GeneID" id="92777288"/>
<dbReference type="Pfam" id="PF25155">
    <property type="entry name" value="NTF2_YvbJ"/>
    <property type="match status" value="1"/>
</dbReference>
<feature type="transmembrane region" description="Helical" evidence="2">
    <location>
        <begin position="6"/>
        <end position="25"/>
    </location>
</feature>
<evidence type="ECO:0000256" key="1">
    <source>
        <dbReference type="SAM" id="MobiDB-lite"/>
    </source>
</evidence>
<accession>A0ABR5ATS1</accession>
<evidence type="ECO:0000259" key="4">
    <source>
        <dbReference type="Pfam" id="PF25155"/>
    </source>
</evidence>
<keyword evidence="2" id="KW-0812">Transmembrane</keyword>
<dbReference type="Pfam" id="PF22813">
    <property type="entry name" value="TcaA_2nd"/>
    <property type="match status" value="1"/>
</dbReference>
<keyword evidence="2" id="KW-1133">Transmembrane helix</keyword>
<dbReference type="InterPro" id="IPR056902">
    <property type="entry name" value="NTF2_YvbJ"/>
</dbReference>
<dbReference type="PANTHER" id="PTHR40038:SF1">
    <property type="entry name" value="MEMBRANE-ASSOCIATED PROTEIN TCAA"/>
    <property type="match status" value="1"/>
</dbReference>
<dbReference type="Proteomes" id="UP000031982">
    <property type="component" value="Unassembled WGS sequence"/>
</dbReference>
<gene>
    <name evidence="5" type="ORF">SD77_0749</name>
</gene>
<protein>
    <submittedName>
        <fullName evidence="5">Uncharacterized protein</fullName>
    </submittedName>
</protein>
<keyword evidence="2" id="KW-0472">Membrane</keyword>
<keyword evidence="6" id="KW-1185">Reference proteome</keyword>
<evidence type="ECO:0000313" key="5">
    <source>
        <dbReference type="EMBL" id="KIL78148.1"/>
    </source>
</evidence>
<sequence length="379" mass="42301">MNKKSLIIIPAVILLLVIGGVFFALKQSASPEKTVDVLKKAVADDDPALLQDVIVTDNKQAAVNKTAVQALIAYLKENSSSYDAIKEGLEEQINEGDYTSTSQQISLTEDGKKWGLFPQYKLKVKTAVIKVTGQNEDDRVSLTAGKSDQAIKKQKDNKYGPVIPGIYQLKVKVINDLGTFEKKEKKEVWGSSEVSVVIDSNALASSDKGVQKAVMKAMDMFNNDIVVYQTSGFDKTKLTNVTDEVLEGSLSLQESFEAVKDYIDEIHAQYEGAVVNLDDLSVHHFDGRWSADVTALTAYNNKVKYRNVQEFEDTSFKSVNTYSLFYDQSKKKWLINDVKSREPGNQEADYWKNKQEMKMSSPPVLKWKREGSPGTEVPL</sequence>
<dbReference type="RefSeq" id="WP_082028235.1">
    <property type="nucleotide sequence ID" value="NZ_BSSZ01000007.1"/>
</dbReference>
<dbReference type="PANTHER" id="PTHR40038">
    <property type="entry name" value="MEMBRANE-ASSOCIATED PROTEIN TCAA"/>
    <property type="match status" value="1"/>
</dbReference>
<reference evidence="5 6" key="1">
    <citation type="submission" date="2015-01" db="EMBL/GenBank/DDBJ databases">
        <title>Genome Assembly of Bacillus badius MTCC 1458.</title>
        <authorList>
            <person name="Verma A."/>
            <person name="Khatri I."/>
            <person name="Mual P."/>
            <person name="Subramanian S."/>
            <person name="Krishnamurthi S."/>
        </authorList>
    </citation>
    <scope>NUCLEOTIDE SEQUENCE [LARGE SCALE GENOMIC DNA]</scope>
    <source>
        <strain evidence="5 6">MTCC 1458</strain>
    </source>
</reference>
<evidence type="ECO:0000256" key="2">
    <source>
        <dbReference type="SAM" id="Phobius"/>
    </source>
</evidence>
<dbReference type="EMBL" id="JXLP01000010">
    <property type="protein sequence ID" value="KIL78148.1"/>
    <property type="molecule type" value="Genomic_DNA"/>
</dbReference>
<dbReference type="InterPro" id="IPR054529">
    <property type="entry name" value="TcaA_2nd"/>
</dbReference>